<evidence type="ECO:0000313" key="3">
    <source>
        <dbReference type="Proteomes" id="UP000010420"/>
    </source>
</evidence>
<dbReference type="AlphaFoldDB" id="L1QNG3"/>
<dbReference type="RefSeq" id="WP_005210566.1">
    <property type="nucleotide sequence ID" value="NZ_KB291607.1"/>
</dbReference>
<keyword evidence="3" id="KW-1185">Reference proteome</keyword>
<gene>
    <name evidence="2" type="ORF">HMPREF0216_00466</name>
</gene>
<dbReference type="OrthoDB" id="1933386at2"/>
<comment type="caution">
    <text evidence="2">The sequence shown here is derived from an EMBL/GenBank/DDBJ whole genome shotgun (WGS) entry which is preliminary data.</text>
</comment>
<organism evidence="2 3">
    <name type="scientific">Clostridium celatum DSM 1785</name>
    <dbReference type="NCBI Taxonomy" id="545697"/>
    <lineage>
        <taxon>Bacteria</taxon>
        <taxon>Bacillati</taxon>
        <taxon>Bacillota</taxon>
        <taxon>Clostridia</taxon>
        <taxon>Eubacteriales</taxon>
        <taxon>Clostridiaceae</taxon>
        <taxon>Clostridium</taxon>
    </lineage>
</organism>
<keyword evidence="1" id="KW-0812">Transmembrane</keyword>
<accession>L1QNG3</accession>
<dbReference type="PATRIC" id="fig|545697.3.peg.460"/>
<dbReference type="EMBL" id="AMEZ01000013">
    <property type="protein sequence ID" value="EKY29107.1"/>
    <property type="molecule type" value="Genomic_DNA"/>
</dbReference>
<protein>
    <submittedName>
        <fullName evidence="2">Uncharacterized protein</fullName>
    </submittedName>
</protein>
<dbReference type="eggNOG" id="ENOG50325CG">
    <property type="taxonomic scope" value="Bacteria"/>
</dbReference>
<feature type="transmembrane region" description="Helical" evidence="1">
    <location>
        <begin position="29"/>
        <end position="49"/>
    </location>
</feature>
<dbReference type="Proteomes" id="UP000010420">
    <property type="component" value="Unassembled WGS sequence"/>
</dbReference>
<dbReference type="HOGENOM" id="CLU_2952358_0_0_9"/>
<evidence type="ECO:0000256" key="1">
    <source>
        <dbReference type="SAM" id="Phobius"/>
    </source>
</evidence>
<reference evidence="2 3" key="1">
    <citation type="submission" date="2012-05" db="EMBL/GenBank/DDBJ databases">
        <authorList>
            <person name="Weinstock G."/>
            <person name="Sodergren E."/>
            <person name="Lobos E.A."/>
            <person name="Fulton L."/>
            <person name="Fulton R."/>
            <person name="Courtney L."/>
            <person name="Fronick C."/>
            <person name="O'Laughlin M."/>
            <person name="Godfrey J."/>
            <person name="Wilson R.M."/>
            <person name="Miner T."/>
            <person name="Farmer C."/>
            <person name="Delehaunty K."/>
            <person name="Cordes M."/>
            <person name="Minx P."/>
            <person name="Tomlinson C."/>
            <person name="Chen J."/>
            <person name="Wollam A."/>
            <person name="Pepin K.H."/>
            <person name="Bhonagiri V."/>
            <person name="Zhang X."/>
            <person name="Suruliraj S."/>
            <person name="Warren W."/>
            <person name="Mitreva M."/>
            <person name="Mardis E.R."/>
            <person name="Wilson R.K."/>
        </authorList>
    </citation>
    <scope>NUCLEOTIDE SEQUENCE [LARGE SCALE GENOMIC DNA]</scope>
    <source>
        <strain evidence="2 3">DSM 1785</strain>
    </source>
</reference>
<keyword evidence="1" id="KW-0472">Membrane</keyword>
<name>L1QNG3_9CLOT</name>
<evidence type="ECO:0000313" key="2">
    <source>
        <dbReference type="EMBL" id="EKY29107.1"/>
    </source>
</evidence>
<keyword evidence="1" id="KW-1133">Transmembrane helix</keyword>
<proteinExistence type="predicted"/>
<sequence>MSFIVVYAILILAAYCSFKLAKEKGQNHIIWPILTILLGPSIFVVQYLATTLGKKSIIQ</sequence>